<keyword evidence="1" id="KW-1133">Transmembrane helix</keyword>
<organism evidence="2">
    <name type="scientific">Clostridium paraputrificum</name>
    <dbReference type="NCBI Taxonomy" id="29363"/>
    <lineage>
        <taxon>Bacteria</taxon>
        <taxon>Bacillati</taxon>
        <taxon>Bacillota</taxon>
        <taxon>Clostridia</taxon>
        <taxon>Eubacteriales</taxon>
        <taxon>Clostridiaceae</taxon>
        <taxon>Clostridium</taxon>
    </lineage>
</organism>
<feature type="transmembrane region" description="Helical" evidence="1">
    <location>
        <begin position="47"/>
        <end position="64"/>
    </location>
</feature>
<keyword evidence="1" id="KW-0472">Membrane</keyword>
<dbReference type="AlphaFoldDB" id="A0A6N3A5V8"/>
<keyword evidence="1" id="KW-0812">Transmembrane</keyword>
<reference evidence="2" key="1">
    <citation type="submission" date="2019-11" db="EMBL/GenBank/DDBJ databases">
        <authorList>
            <person name="Feng L."/>
        </authorList>
    </citation>
    <scope>NUCLEOTIDE SEQUENCE</scope>
    <source>
        <strain evidence="2">CParaputrificumLFYP93</strain>
    </source>
</reference>
<gene>
    <name evidence="2" type="ORF">CPLFYP93_00817</name>
</gene>
<dbReference type="EMBL" id="CACRTV010000029">
    <property type="protein sequence ID" value="VYT87414.1"/>
    <property type="molecule type" value="Genomic_DNA"/>
</dbReference>
<evidence type="ECO:0000256" key="1">
    <source>
        <dbReference type="SAM" id="Phobius"/>
    </source>
</evidence>
<accession>A0A6N3A5V8</accession>
<name>A0A6N3A5V8_9CLOT</name>
<sequence>MLVGEGMNIYKAIKREKKFLKKFYIFMIVLAITLPIILLLTGLTNTFYLSYLLFIEFLIFVAVINKMNYYKLDYICSNNKLRFKNGLLSNESVILCDKVALVHTEKMEEDMEIIIVTTVNFKNKSLKPIGSIFFKKYPIASEEYRRIKELQPENIYYYQVIRRGGLKKYMILDTIYKNCVRATYTDECIQNIKIARGQTLV</sequence>
<proteinExistence type="predicted"/>
<feature type="transmembrane region" description="Helical" evidence="1">
    <location>
        <begin position="23"/>
        <end position="41"/>
    </location>
</feature>
<evidence type="ECO:0000313" key="2">
    <source>
        <dbReference type="EMBL" id="VYT87414.1"/>
    </source>
</evidence>
<protein>
    <submittedName>
        <fullName evidence="2">Uncharacterized protein</fullName>
    </submittedName>
</protein>